<feature type="transmembrane region" description="Helical" evidence="1">
    <location>
        <begin position="226"/>
        <end position="247"/>
    </location>
</feature>
<accession>A0AAN8B853</accession>
<evidence type="ECO:0000259" key="3">
    <source>
        <dbReference type="PROSITE" id="PS50835"/>
    </source>
</evidence>
<protein>
    <recommendedName>
        <fullName evidence="3">Ig-like domain-containing protein</fullName>
    </recommendedName>
</protein>
<keyword evidence="1" id="KW-0472">Membrane</keyword>
<feature type="signal peptide" evidence="2">
    <location>
        <begin position="1"/>
        <end position="23"/>
    </location>
</feature>
<dbReference type="Proteomes" id="UP001335648">
    <property type="component" value="Unassembled WGS sequence"/>
</dbReference>
<evidence type="ECO:0000256" key="2">
    <source>
        <dbReference type="SAM" id="SignalP"/>
    </source>
</evidence>
<dbReference type="PROSITE" id="PS50835">
    <property type="entry name" value="IG_LIKE"/>
    <property type="match status" value="1"/>
</dbReference>
<feature type="domain" description="Ig-like" evidence="3">
    <location>
        <begin position="96"/>
        <end position="193"/>
    </location>
</feature>
<name>A0AAN8B853_9TELE</name>
<keyword evidence="5" id="KW-1185">Reference proteome</keyword>
<evidence type="ECO:0000313" key="4">
    <source>
        <dbReference type="EMBL" id="KAK5880036.1"/>
    </source>
</evidence>
<evidence type="ECO:0000313" key="5">
    <source>
        <dbReference type="Proteomes" id="UP001335648"/>
    </source>
</evidence>
<keyword evidence="1" id="KW-1133">Transmembrane helix</keyword>
<organism evidence="4 5">
    <name type="scientific">Champsocephalus esox</name>
    <name type="common">pike icefish</name>
    <dbReference type="NCBI Taxonomy" id="159716"/>
    <lineage>
        <taxon>Eukaryota</taxon>
        <taxon>Metazoa</taxon>
        <taxon>Chordata</taxon>
        <taxon>Craniata</taxon>
        <taxon>Vertebrata</taxon>
        <taxon>Euteleostomi</taxon>
        <taxon>Actinopterygii</taxon>
        <taxon>Neopterygii</taxon>
        <taxon>Teleostei</taxon>
        <taxon>Neoteleostei</taxon>
        <taxon>Acanthomorphata</taxon>
        <taxon>Eupercaria</taxon>
        <taxon>Perciformes</taxon>
        <taxon>Notothenioidei</taxon>
        <taxon>Channichthyidae</taxon>
        <taxon>Champsocephalus</taxon>
    </lineage>
</organism>
<keyword evidence="2" id="KW-0732">Signal</keyword>
<dbReference type="AlphaFoldDB" id="A0AAN8B853"/>
<evidence type="ECO:0000256" key="1">
    <source>
        <dbReference type="SAM" id="Phobius"/>
    </source>
</evidence>
<reference evidence="4 5" key="1">
    <citation type="journal article" date="2023" name="Mol. Biol. Evol.">
        <title>Genomics of Secondarily Temperate Adaptation in the Only Non-Antarctic Icefish.</title>
        <authorList>
            <person name="Rivera-Colon A.G."/>
            <person name="Rayamajhi N."/>
            <person name="Minhas B.F."/>
            <person name="Madrigal G."/>
            <person name="Bilyk K.T."/>
            <person name="Yoon V."/>
            <person name="Hune M."/>
            <person name="Gregory S."/>
            <person name="Cheng C.H.C."/>
            <person name="Catchen J.M."/>
        </authorList>
    </citation>
    <scope>NUCLEOTIDE SEQUENCE [LARGE SCALE GENOMIC DNA]</scope>
    <source>
        <strain evidence="4">JC2023a</strain>
    </source>
</reference>
<dbReference type="InterPro" id="IPR007110">
    <property type="entry name" value="Ig-like_dom"/>
</dbReference>
<feature type="chain" id="PRO_5042907053" description="Ig-like domain-containing protein" evidence="2">
    <location>
        <begin position="24"/>
        <end position="306"/>
    </location>
</feature>
<keyword evidence="1" id="KW-0812">Transmembrane</keyword>
<comment type="caution">
    <text evidence="4">The sequence shown here is derived from an EMBL/GenBank/DDBJ whole genome shotgun (WGS) entry which is preliminary data.</text>
</comment>
<proteinExistence type="predicted"/>
<gene>
    <name evidence="4" type="ORF">CesoFtcFv8_023104</name>
</gene>
<sequence>MAGAAHLVIRLLLFSLITTGVNGEDGLIAEQNYQSSSPCEEGLVCFPVRQLSSSHTSDYFAIVSDGGIKTATSEDSKCILQITAEDVGLHRCQQLPEVFSPLNTIPELILMPGKTVLLRCIYFTYIEQWHCSTHQRKVRLTWVDESGAEIQEDSEQPIKRKSSCDITLTVTLQSPGNKKFRCTAFVDGQAQTSVELGVRVPAPKGRGRGLVIDLEPENQGGNQNTIGLAVGVVGCAVLTALVSLFVVNRRRTMGRQVDESCYTISANNVVNADDVIYADIILPVSPDRLQQIHDCDSTVYACVRYK</sequence>
<dbReference type="EMBL" id="JAULUE010002064">
    <property type="protein sequence ID" value="KAK5880036.1"/>
    <property type="molecule type" value="Genomic_DNA"/>
</dbReference>